<dbReference type="KEGG" id="hro:HELRODRAFT_190767"/>
<dbReference type="CTD" id="20211698"/>
<evidence type="ECO:0000259" key="9">
    <source>
        <dbReference type="Pfam" id="PF13868"/>
    </source>
</evidence>
<keyword evidence="2" id="KW-0282">Flagellum</keyword>
<dbReference type="STRING" id="6412.T1FSA1"/>
<dbReference type="InterPro" id="IPR043597">
    <property type="entry name" value="TPH_dom"/>
</dbReference>
<proteinExistence type="inferred from homology"/>
<feature type="coiled-coil region" evidence="8">
    <location>
        <begin position="101"/>
        <end position="132"/>
    </location>
</feature>
<gene>
    <name evidence="11" type="primary">20211698</name>
    <name evidence="10" type="ORF">HELRODRAFT_190767</name>
</gene>
<dbReference type="GO" id="GO:0031514">
    <property type="term" value="C:motile cilium"/>
    <property type="evidence" value="ECO:0007669"/>
    <property type="project" value="UniProtKB-SubCell"/>
</dbReference>
<organism evidence="11 12">
    <name type="scientific">Helobdella robusta</name>
    <name type="common">Californian leech</name>
    <dbReference type="NCBI Taxonomy" id="6412"/>
    <lineage>
        <taxon>Eukaryota</taxon>
        <taxon>Metazoa</taxon>
        <taxon>Spiralia</taxon>
        <taxon>Lophotrochozoa</taxon>
        <taxon>Annelida</taxon>
        <taxon>Clitellata</taxon>
        <taxon>Hirudinea</taxon>
        <taxon>Rhynchobdellida</taxon>
        <taxon>Glossiphoniidae</taxon>
        <taxon>Helobdella</taxon>
    </lineage>
</organism>
<dbReference type="InParanoid" id="T1FSA1"/>
<accession>T1FSA1</accession>
<dbReference type="Pfam" id="PF13868">
    <property type="entry name" value="TPH"/>
    <property type="match status" value="1"/>
</dbReference>
<keyword evidence="5" id="KW-0966">Cell projection</keyword>
<dbReference type="PANTHER" id="PTHR15504:SF0">
    <property type="entry name" value="CILIA- AND FLAGELLA-ASSOCIATED PROTEIN 45"/>
    <property type="match status" value="1"/>
</dbReference>
<evidence type="ECO:0000313" key="10">
    <source>
        <dbReference type="EMBL" id="ESO08551.1"/>
    </source>
</evidence>
<name>T1FSA1_HELRO</name>
<comment type="similarity">
    <text evidence="6">Belongs to the CFAP45 family.</text>
</comment>
<dbReference type="Proteomes" id="UP000015101">
    <property type="component" value="Unassembled WGS sequence"/>
</dbReference>
<reference evidence="12" key="1">
    <citation type="submission" date="2012-12" db="EMBL/GenBank/DDBJ databases">
        <authorList>
            <person name="Hellsten U."/>
            <person name="Grimwood J."/>
            <person name="Chapman J.A."/>
            <person name="Shapiro H."/>
            <person name="Aerts A."/>
            <person name="Otillar R.P."/>
            <person name="Terry A.Y."/>
            <person name="Boore J.L."/>
            <person name="Simakov O."/>
            <person name="Marletaz F."/>
            <person name="Cho S.-J."/>
            <person name="Edsinger-Gonzales E."/>
            <person name="Havlak P."/>
            <person name="Kuo D.-H."/>
            <person name="Larsson T."/>
            <person name="Lv J."/>
            <person name="Arendt D."/>
            <person name="Savage R."/>
            <person name="Osoegawa K."/>
            <person name="de Jong P."/>
            <person name="Lindberg D.R."/>
            <person name="Seaver E.C."/>
            <person name="Weisblat D.A."/>
            <person name="Putnam N.H."/>
            <person name="Grigoriev I.V."/>
            <person name="Rokhsar D.S."/>
        </authorList>
    </citation>
    <scope>NUCLEOTIDE SEQUENCE</scope>
</reference>
<evidence type="ECO:0000256" key="2">
    <source>
        <dbReference type="ARBA" id="ARBA00022846"/>
    </source>
</evidence>
<sequence>MDNGKISLNLMKMKTNKQNINTNIKNNLNANNSSVNKISLNLIINKQTDDNEVKRTATILRQSPHPAFQRKLLCSYRDPGCLILGPCDAQRLCKEQSYKNADEAKEDCRNFLKQKQQELEQMEDCHKKWQELQHKKDCLAADNALKCEEQKKANYLKEKYAHCKLMRDDDVKYLHDLSTKAVNMSVWKDQMEEKKRMQKMMCEEDYRMDMEMEKLRLESTINEEELKARKKKEYMQQLVQQINCNKLKKVEEEEEKYLEGCAIRKCWERMNEEDLEKYEQNHSRNNNFKKQLDICSQQKLKKRAEDDEEERALLIRTRAVQDELDKLKDSHKCTRERKIEEQKQISEMLLCKLEASLQESTRAEALRIQRAMDQLENDMHRREREDMSNRREAEWKLKKLRDCQLHEKRGFNAIQAARDKAYFESDLRKLIKEIELDEGPMGERAKKLRHGELLRQQLKEVECMKKEDMSVRYKDGWAIAEEECMHRKVVEDELEKKICQLREKGIPENNLCKIRGKVKQKMTTLKFLK</sequence>
<keyword evidence="12" id="KW-1185">Reference proteome</keyword>
<dbReference type="AlphaFoldDB" id="T1FSA1"/>
<dbReference type="EMBL" id="KB096080">
    <property type="protein sequence ID" value="ESO08551.1"/>
    <property type="molecule type" value="Genomic_DNA"/>
</dbReference>
<keyword evidence="4" id="KW-0969">Cilium</keyword>
<dbReference type="PANTHER" id="PTHR15504">
    <property type="entry name" value="NASOPHARYNGEAL EPITHELIUM SPECIFIC PROTEIN 1"/>
    <property type="match status" value="1"/>
</dbReference>
<dbReference type="RefSeq" id="XP_009013481.1">
    <property type="nucleotide sequence ID" value="XM_009015233.1"/>
</dbReference>
<dbReference type="EMBL" id="AMQM01003288">
    <property type="status" value="NOT_ANNOTATED_CDS"/>
    <property type="molecule type" value="Genomic_DNA"/>
</dbReference>
<comment type="subcellular location">
    <subcellularLocation>
        <location evidence="1">Cell projection</location>
        <location evidence="1">Cilium</location>
        <location evidence="1">Flagellum</location>
    </subcellularLocation>
</comment>
<evidence type="ECO:0000256" key="6">
    <source>
        <dbReference type="ARBA" id="ARBA00034116"/>
    </source>
</evidence>
<evidence type="ECO:0000256" key="7">
    <source>
        <dbReference type="ARBA" id="ARBA00034142"/>
    </source>
</evidence>
<keyword evidence="3 8" id="KW-0175">Coiled coil</keyword>
<evidence type="ECO:0000313" key="12">
    <source>
        <dbReference type="Proteomes" id="UP000015101"/>
    </source>
</evidence>
<protein>
    <recommendedName>
        <fullName evidence="7">Cilia- and flagella-associated protein 45</fullName>
    </recommendedName>
</protein>
<evidence type="ECO:0000256" key="4">
    <source>
        <dbReference type="ARBA" id="ARBA00023069"/>
    </source>
</evidence>
<reference evidence="11" key="3">
    <citation type="submission" date="2015-06" db="UniProtKB">
        <authorList>
            <consortium name="EnsemblMetazoa"/>
        </authorList>
    </citation>
    <scope>IDENTIFICATION</scope>
</reference>
<dbReference type="InterPro" id="IPR033253">
    <property type="entry name" value="CFAP45"/>
</dbReference>
<dbReference type="EnsemblMetazoa" id="HelroT190767">
    <property type="protein sequence ID" value="HelroP190767"/>
    <property type="gene ID" value="HelroG190767"/>
</dbReference>
<dbReference type="FunCoup" id="T1FSA1">
    <property type="interactions" value="2"/>
</dbReference>
<dbReference type="GeneID" id="20211698"/>
<feature type="domain" description="Trichohyalin-plectin-homology" evidence="9">
    <location>
        <begin position="168"/>
        <end position="508"/>
    </location>
</feature>
<evidence type="ECO:0000313" key="11">
    <source>
        <dbReference type="EnsemblMetazoa" id="HelroP190767"/>
    </source>
</evidence>
<reference evidence="10 12" key="2">
    <citation type="journal article" date="2013" name="Nature">
        <title>Insights into bilaterian evolution from three spiralian genomes.</title>
        <authorList>
            <person name="Simakov O."/>
            <person name="Marletaz F."/>
            <person name="Cho S.J."/>
            <person name="Edsinger-Gonzales E."/>
            <person name="Havlak P."/>
            <person name="Hellsten U."/>
            <person name="Kuo D.H."/>
            <person name="Larsson T."/>
            <person name="Lv J."/>
            <person name="Arendt D."/>
            <person name="Savage R."/>
            <person name="Osoegawa K."/>
            <person name="de Jong P."/>
            <person name="Grimwood J."/>
            <person name="Chapman J.A."/>
            <person name="Shapiro H."/>
            <person name="Aerts A."/>
            <person name="Otillar R.P."/>
            <person name="Terry A.Y."/>
            <person name="Boore J.L."/>
            <person name="Grigoriev I.V."/>
            <person name="Lindberg D.R."/>
            <person name="Seaver E.C."/>
            <person name="Weisblat D.A."/>
            <person name="Putnam N.H."/>
            <person name="Rokhsar D.S."/>
        </authorList>
    </citation>
    <scope>NUCLEOTIDE SEQUENCE</scope>
</reference>
<evidence type="ECO:0000256" key="3">
    <source>
        <dbReference type="ARBA" id="ARBA00023054"/>
    </source>
</evidence>
<evidence type="ECO:0000256" key="5">
    <source>
        <dbReference type="ARBA" id="ARBA00023273"/>
    </source>
</evidence>
<dbReference type="HOGENOM" id="CLU_515158_0_0_1"/>
<evidence type="ECO:0000256" key="8">
    <source>
        <dbReference type="SAM" id="Coils"/>
    </source>
</evidence>
<feature type="coiled-coil region" evidence="8">
    <location>
        <begin position="207"/>
        <end position="255"/>
    </location>
</feature>
<evidence type="ECO:0000256" key="1">
    <source>
        <dbReference type="ARBA" id="ARBA00004230"/>
    </source>
</evidence>
<feature type="coiled-coil region" evidence="8">
    <location>
        <begin position="358"/>
        <end position="385"/>
    </location>
</feature>